<sequence length="244" mass="25667">MTAVVLHVPHAGTRVPDWARPPLLDDAGLAAEIAALTDHRTDVLARAAAGGAPVLVNEVSRFVVDVERFPDGREAMRAVGMGAVYTHGTRGQRIRPDDPAHEAALLAAYFHPWAARVEAAVRAALVDGPVVLLDVHSYPRDPLPYELHAAGPRPEVCLGTDARHTPPWLLAAARAAFAGFGTACDTPFAGTYVPLALLGDARVASLMLEVRRDVHAAREAELTAALAALVAAAAATRGGPHPLR</sequence>
<reference evidence="1" key="1">
    <citation type="submission" date="2020-02" db="EMBL/GenBank/DDBJ databases">
        <authorList>
            <person name="Meier V. D."/>
        </authorList>
    </citation>
    <scope>NUCLEOTIDE SEQUENCE</scope>
    <source>
        <strain evidence="1">AVDCRST_MAG66</strain>
    </source>
</reference>
<evidence type="ECO:0000313" key="1">
    <source>
        <dbReference type="EMBL" id="CAA9449531.1"/>
    </source>
</evidence>
<accession>A0A6J4QNA7</accession>
<dbReference type="SUPFAM" id="SSF53187">
    <property type="entry name" value="Zn-dependent exopeptidases"/>
    <property type="match status" value="1"/>
</dbReference>
<name>A0A6J4QNA7_9PSEU</name>
<dbReference type="EMBL" id="CADCUS010000640">
    <property type="protein sequence ID" value="CAA9449531.1"/>
    <property type="molecule type" value="Genomic_DNA"/>
</dbReference>
<evidence type="ECO:0008006" key="2">
    <source>
        <dbReference type="Google" id="ProtNLM"/>
    </source>
</evidence>
<dbReference type="Pfam" id="PF05013">
    <property type="entry name" value="FGase"/>
    <property type="match status" value="1"/>
</dbReference>
<organism evidence="1">
    <name type="scientific">uncultured Pseudonocardia sp</name>
    <dbReference type="NCBI Taxonomy" id="211455"/>
    <lineage>
        <taxon>Bacteria</taxon>
        <taxon>Bacillati</taxon>
        <taxon>Actinomycetota</taxon>
        <taxon>Actinomycetes</taxon>
        <taxon>Pseudonocardiales</taxon>
        <taxon>Pseudonocardiaceae</taxon>
        <taxon>Pseudonocardia</taxon>
        <taxon>environmental samples</taxon>
    </lineage>
</organism>
<proteinExistence type="predicted"/>
<gene>
    <name evidence="1" type="ORF">AVDCRST_MAG66-4759</name>
</gene>
<dbReference type="InterPro" id="IPR007709">
    <property type="entry name" value="N-FG_amidohydro"/>
</dbReference>
<dbReference type="Gene3D" id="3.40.630.40">
    <property type="entry name" value="Zn-dependent exopeptidases"/>
    <property type="match status" value="1"/>
</dbReference>
<dbReference type="AlphaFoldDB" id="A0A6J4QNA7"/>
<protein>
    <recommendedName>
        <fullName evidence="2">N-formylglutamate deformylase</fullName>
    </recommendedName>
</protein>